<accession>A0A8H7ZVP9</accession>
<proteinExistence type="predicted"/>
<feature type="domain" description="Telomerase activating protein Est1-like N-terminal" evidence="2">
    <location>
        <begin position="175"/>
        <end position="304"/>
    </location>
</feature>
<evidence type="ECO:0000313" key="3">
    <source>
        <dbReference type="EMBL" id="KAG5460376.1"/>
    </source>
</evidence>
<feature type="compositionally biased region" description="Basic and acidic residues" evidence="1">
    <location>
        <begin position="555"/>
        <end position="568"/>
    </location>
</feature>
<dbReference type="EMBL" id="JAEFCI010005312">
    <property type="protein sequence ID" value="KAG5460376.1"/>
    <property type="molecule type" value="Genomic_DNA"/>
</dbReference>
<name>A0A8H7ZVP9_9FUNG</name>
<dbReference type="PANTHER" id="PTHR15696:SF0">
    <property type="entry name" value="TELOMERASE-BINDING PROTEIN EST1A"/>
    <property type="match status" value="1"/>
</dbReference>
<feature type="compositionally biased region" description="Basic and acidic residues" evidence="1">
    <location>
        <begin position="75"/>
        <end position="85"/>
    </location>
</feature>
<dbReference type="AlphaFoldDB" id="A0A8H7ZVP9"/>
<dbReference type="PANTHER" id="PTHR15696">
    <property type="entry name" value="SMG-7 SUPPRESSOR WITH MORPHOLOGICAL EFFECT ON GENITALIA PROTEIN 7"/>
    <property type="match status" value="1"/>
</dbReference>
<dbReference type="Gene3D" id="1.25.40.10">
    <property type="entry name" value="Tetratricopeptide repeat domain"/>
    <property type="match status" value="1"/>
</dbReference>
<dbReference type="Pfam" id="PF10374">
    <property type="entry name" value="EST1"/>
    <property type="match status" value="1"/>
</dbReference>
<feature type="compositionally biased region" description="Low complexity" evidence="1">
    <location>
        <begin position="62"/>
        <end position="72"/>
    </location>
</feature>
<dbReference type="SUPFAM" id="SSF48452">
    <property type="entry name" value="TPR-like"/>
    <property type="match status" value="1"/>
</dbReference>
<feature type="compositionally biased region" description="Low complexity" evidence="1">
    <location>
        <begin position="10"/>
        <end position="20"/>
    </location>
</feature>
<dbReference type="OrthoDB" id="69928at2759"/>
<feature type="compositionally biased region" description="Low complexity" evidence="1">
    <location>
        <begin position="349"/>
        <end position="359"/>
    </location>
</feature>
<evidence type="ECO:0000313" key="4">
    <source>
        <dbReference type="Proteomes" id="UP000673691"/>
    </source>
</evidence>
<dbReference type="GO" id="GO:0070034">
    <property type="term" value="F:telomerase RNA binding"/>
    <property type="evidence" value="ECO:0007669"/>
    <property type="project" value="TreeGrafter"/>
</dbReference>
<organism evidence="3 4">
    <name type="scientific">Olpidium bornovanus</name>
    <dbReference type="NCBI Taxonomy" id="278681"/>
    <lineage>
        <taxon>Eukaryota</taxon>
        <taxon>Fungi</taxon>
        <taxon>Fungi incertae sedis</taxon>
        <taxon>Olpidiomycota</taxon>
        <taxon>Olpidiomycotina</taxon>
        <taxon>Olpidiomycetes</taxon>
        <taxon>Olpidiales</taxon>
        <taxon>Olpidiaceae</taxon>
        <taxon>Olpidium</taxon>
    </lineage>
</organism>
<dbReference type="InterPro" id="IPR019458">
    <property type="entry name" value="Est1-like_N"/>
</dbReference>
<dbReference type="Proteomes" id="UP000673691">
    <property type="component" value="Unassembled WGS sequence"/>
</dbReference>
<evidence type="ECO:0000259" key="2">
    <source>
        <dbReference type="Pfam" id="PF10374"/>
    </source>
</evidence>
<gene>
    <name evidence="3" type="ORF">BJ554DRAFT_7585</name>
</gene>
<keyword evidence="4" id="KW-1185">Reference proteome</keyword>
<feature type="region of interest" description="Disordered" evidence="1">
    <location>
        <begin position="546"/>
        <end position="568"/>
    </location>
</feature>
<comment type="caution">
    <text evidence="3">The sequence shown here is derived from an EMBL/GenBank/DDBJ whole genome shotgun (WGS) entry which is preliminary data.</text>
</comment>
<feature type="compositionally biased region" description="Low complexity" evidence="1">
    <location>
        <begin position="91"/>
        <end position="108"/>
    </location>
</feature>
<dbReference type="GO" id="GO:0000184">
    <property type="term" value="P:nuclear-transcribed mRNA catabolic process, nonsense-mediated decay"/>
    <property type="evidence" value="ECO:0007669"/>
    <property type="project" value="TreeGrafter"/>
</dbReference>
<protein>
    <recommendedName>
        <fullName evidence="2">Telomerase activating protein Est1-like N-terminal domain-containing protein</fullName>
    </recommendedName>
</protein>
<feature type="non-terminal residue" evidence="3">
    <location>
        <position position="568"/>
    </location>
</feature>
<dbReference type="InterPro" id="IPR045153">
    <property type="entry name" value="Est1/Ebs1-like"/>
</dbReference>
<evidence type="ECO:0000256" key="1">
    <source>
        <dbReference type="SAM" id="MobiDB-lite"/>
    </source>
</evidence>
<feature type="region of interest" description="Disordered" evidence="1">
    <location>
        <begin position="349"/>
        <end position="372"/>
    </location>
</feature>
<feature type="region of interest" description="Disordered" evidence="1">
    <location>
        <begin position="1"/>
        <end position="108"/>
    </location>
</feature>
<dbReference type="GO" id="GO:0005697">
    <property type="term" value="C:telomerase holoenzyme complex"/>
    <property type="evidence" value="ECO:0007669"/>
    <property type="project" value="TreeGrafter"/>
</dbReference>
<reference evidence="3 4" key="1">
    <citation type="journal article" name="Sci. Rep.">
        <title>Genome-scale phylogenetic analyses confirm Olpidium as the closest living zoosporic fungus to the non-flagellated, terrestrial fungi.</title>
        <authorList>
            <person name="Chang Y."/>
            <person name="Rochon D."/>
            <person name="Sekimoto S."/>
            <person name="Wang Y."/>
            <person name="Chovatia M."/>
            <person name="Sandor L."/>
            <person name="Salamov A."/>
            <person name="Grigoriev I.V."/>
            <person name="Stajich J.E."/>
            <person name="Spatafora J.W."/>
        </authorList>
    </citation>
    <scope>NUCLEOTIDE SEQUENCE [LARGE SCALE GENOMIC DNA]</scope>
    <source>
        <strain evidence="3">S191</strain>
    </source>
</reference>
<dbReference type="InterPro" id="IPR011990">
    <property type="entry name" value="TPR-like_helical_dom_sf"/>
</dbReference>
<sequence length="568" mass="61010">MSIRAGGGAAPAKTETAAAAGGAGEPPQPSPPPHRRGHHGHDYDHHGVRRRQGPDANRGRGLQQQQQQLLLQPRARPEADDRGAAAEESEAMAVEEALARDPPGSAQAAAAYIAADSPDDAAAQDAWRRGHERKLESARFGAVSRSARLTSRFRPQGLYASLIVDNVDWAAQSGLDERLWRVFHSRSQELRAVLRQNLPPQAAERARHDLFEHVDVGIGFYHRLVENLRIFALDPTDSGKSAEGDGTSTFDLVAVENWECSLVGAGEAHYRTVSRFRDTATIAAVAAVQRAVISLGDLARYRDSVRSVEVNGTPEGARSDLRLAELYYEKARRVEDNLRKFYSRFNPAESSEAGNAGAAGPAGEGDGGAEDASSHKAFQRFTELALHVHRHALYDGGEKSNPPAAEAIACLQLFFTSLAAADMPTVLANAVRDALCKLVVVFGVTVWFLQEKVRCHQGARSFRSRQTLALSFGFDVCRVILDAVVLQAGASAEEDDAENAPLAANPRVFLAASASELLAPAALWADLCNSNATLIAQLVTLADSPRPCTSPVPGHGDRAGKGEETLKK</sequence>
<dbReference type="GO" id="GO:0042162">
    <property type="term" value="F:telomeric DNA binding"/>
    <property type="evidence" value="ECO:0007669"/>
    <property type="project" value="TreeGrafter"/>
</dbReference>